<dbReference type="SFLD" id="SFLDS00019">
    <property type="entry name" value="Glutathione_Transferase_(cytos"/>
    <property type="match status" value="1"/>
</dbReference>
<evidence type="ECO:0000256" key="1">
    <source>
        <dbReference type="PIRSR" id="PIRSR015753-1"/>
    </source>
</evidence>
<dbReference type="GO" id="GO:0004364">
    <property type="term" value="F:glutathione transferase activity"/>
    <property type="evidence" value="ECO:0007669"/>
    <property type="project" value="InterPro"/>
</dbReference>
<dbReference type="PIRSF" id="PIRSF015753">
    <property type="entry name" value="GST"/>
    <property type="match status" value="1"/>
</dbReference>
<feature type="domain" description="GST C-terminal" evidence="4">
    <location>
        <begin position="162"/>
        <end position="292"/>
    </location>
</feature>
<dbReference type="GO" id="GO:0005737">
    <property type="term" value="C:cytoplasm"/>
    <property type="evidence" value="ECO:0007669"/>
    <property type="project" value="TreeGrafter"/>
</dbReference>
<dbReference type="SFLD" id="SFLDG01206">
    <property type="entry name" value="Xi.1"/>
    <property type="match status" value="1"/>
</dbReference>
<dbReference type="PANTHER" id="PTHR32419">
    <property type="entry name" value="GLUTATHIONYL-HYDROQUINONE REDUCTASE"/>
    <property type="match status" value="1"/>
</dbReference>
<evidence type="ECO:0000259" key="4">
    <source>
        <dbReference type="PROSITE" id="PS50405"/>
    </source>
</evidence>
<dbReference type="InterPro" id="IPR040079">
    <property type="entry name" value="Glutathione_S-Trfase"/>
</dbReference>
<feature type="binding site" evidence="2">
    <location>
        <begin position="141"/>
        <end position="142"/>
    </location>
    <ligand>
        <name>glutathione</name>
        <dbReference type="ChEBI" id="CHEBI:57925"/>
    </ligand>
</feature>
<dbReference type="InterPro" id="IPR004045">
    <property type="entry name" value="Glutathione_S-Trfase_N"/>
</dbReference>
<dbReference type="Proteomes" id="UP000321046">
    <property type="component" value="Unassembled WGS sequence"/>
</dbReference>
<dbReference type="OrthoDB" id="9769158at2"/>
<dbReference type="PROSITE" id="PS50405">
    <property type="entry name" value="GST_CTER"/>
    <property type="match status" value="1"/>
</dbReference>
<evidence type="ECO:0000313" key="6">
    <source>
        <dbReference type="Proteomes" id="UP000321046"/>
    </source>
</evidence>
<accession>A0A5C6X447</accession>
<dbReference type="Gene3D" id="1.20.1050.10">
    <property type="match status" value="1"/>
</dbReference>
<feature type="active site" description="Nucleophile" evidence="1">
    <location>
        <position position="56"/>
    </location>
</feature>
<evidence type="ECO:0000256" key="2">
    <source>
        <dbReference type="PIRSR" id="PIRSR015753-2"/>
    </source>
</evidence>
<feature type="site" description="Lowers pKa of active site Cys" evidence="3">
    <location>
        <position position="289"/>
    </location>
</feature>
<gene>
    <name evidence="5" type="ORF">FRC96_15445</name>
</gene>
<evidence type="ECO:0000256" key="3">
    <source>
        <dbReference type="PIRSR" id="PIRSR015753-3"/>
    </source>
</evidence>
<name>A0A5C6X447_9DELT</name>
<sequence length="327" mass="37418">MGIMVDGVWRSDTWVRDNEGHFQRDPTTFHHKVVDEPGARFTPEAGRYHLYVSYACPWAHRTLIARALLGLEDVIEVSVVHPHMLEGGWSFDTDFPGTTGDRLHDKDFLREIYLLADASYSGRVTVPVLWDTKENTIVNNESREIIRMFSTAFAPLGTANVDLAPQALLGVIDERIDAIYEPVNNGVYRCGFATTQEAYEEALGELFDALGHWEKHLGEHRYLAGDTFSEADLCMFTTLLRFDTVYYGHFKCNLNHVYELPNLWNYLLEIYQMPGVAETCRIDHIQQHYYYSHDMINPTQVVPRGPALNHLEAHDRDRLVGEVATRG</sequence>
<proteinExistence type="predicted"/>
<feature type="site" description="Lowers pKa of active site Cys" evidence="3">
    <location>
        <position position="246"/>
    </location>
</feature>
<comment type="caution">
    <text evidence="5">The sequence shown here is derived from an EMBL/GenBank/DDBJ whole genome shotgun (WGS) entry which is preliminary data.</text>
</comment>
<evidence type="ECO:0000313" key="5">
    <source>
        <dbReference type="EMBL" id="TXD33858.1"/>
    </source>
</evidence>
<dbReference type="SUPFAM" id="SSF47616">
    <property type="entry name" value="GST C-terminal domain-like"/>
    <property type="match status" value="1"/>
</dbReference>
<feature type="active site" description="Proton donor/acceptor" evidence="1">
    <location>
        <position position="188"/>
    </location>
</feature>
<organism evidence="5 6">
    <name type="scientific">Lujinxingia vulgaris</name>
    <dbReference type="NCBI Taxonomy" id="2600176"/>
    <lineage>
        <taxon>Bacteria</taxon>
        <taxon>Deltaproteobacteria</taxon>
        <taxon>Bradymonadales</taxon>
        <taxon>Lujinxingiaceae</taxon>
        <taxon>Lujinxingia</taxon>
    </lineage>
</organism>
<dbReference type="RefSeq" id="WP_146975723.1">
    <property type="nucleotide sequence ID" value="NZ_VOSL01000059.1"/>
</dbReference>
<dbReference type="InterPro" id="IPR016639">
    <property type="entry name" value="GST_Omega/GSH"/>
</dbReference>
<dbReference type="CDD" id="cd03190">
    <property type="entry name" value="GST_C_Omega_like"/>
    <property type="match status" value="1"/>
</dbReference>
<dbReference type="InterPro" id="IPR047047">
    <property type="entry name" value="GST_Omega-like_C"/>
</dbReference>
<feature type="binding site" evidence="2">
    <location>
        <position position="89"/>
    </location>
    <ligand>
        <name>glutathione</name>
        <dbReference type="ChEBI" id="CHEBI:57925"/>
    </ligand>
</feature>
<dbReference type="InterPro" id="IPR036282">
    <property type="entry name" value="Glutathione-S-Trfase_C_sf"/>
</dbReference>
<dbReference type="SUPFAM" id="SSF52833">
    <property type="entry name" value="Thioredoxin-like"/>
    <property type="match status" value="1"/>
</dbReference>
<dbReference type="AlphaFoldDB" id="A0A5C6X447"/>
<dbReference type="Pfam" id="PF13409">
    <property type="entry name" value="GST_N_2"/>
    <property type="match status" value="1"/>
</dbReference>
<dbReference type="Pfam" id="PF13410">
    <property type="entry name" value="GST_C_2"/>
    <property type="match status" value="1"/>
</dbReference>
<keyword evidence="5" id="KW-0808">Transferase</keyword>
<feature type="binding site" evidence="2">
    <location>
        <begin position="123"/>
        <end position="126"/>
    </location>
    <ligand>
        <name>glutathione</name>
        <dbReference type="ChEBI" id="CHEBI:57925"/>
    </ligand>
</feature>
<dbReference type="SFLD" id="SFLDG01148">
    <property type="entry name" value="Xi_(cytGST)"/>
    <property type="match status" value="1"/>
</dbReference>
<protein>
    <submittedName>
        <fullName evidence="5">Glutathione S-transferase family protein</fullName>
    </submittedName>
</protein>
<dbReference type="PANTHER" id="PTHR32419:SF6">
    <property type="entry name" value="GLUTATHIONE S-TRANSFERASE OMEGA-LIKE 1-RELATED"/>
    <property type="match status" value="1"/>
</dbReference>
<dbReference type="EMBL" id="VOSL01000059">
    <property type="protein sequence ID" value="TXD33858.1"/>
    <property type="molecule type" value="Genomic_DNA"/>
</dbReference>
<dbReference type="InterPro" id="IPR010987">
    <property type="entry name" value="Glutathione-S-Trfase_C-like"/>
</dbReference>
<dbReference type="Gene3D" id="3.40.30.10">
    <property type="entry name" value="Glutaredoxin"/>
    <property type="match status" value="1"/>
</dbReference>
<dbReference type="InterPro" id="IPR036249">
    <property type="entry name" value="Thioredoxin-like_sf"/>
</dbReference>
<reference evidence="5 6" key="1">
    <citation type="submission" date="2019-08" db="EMBL/GenBank/DDBJ databases">
        <title>Bradymonadales sp. TMQ2.</title>
        <authorList>
            <person name="Liang Q."/>
        </authorList>
    </citation>
    <scope>NUCLEOTIDE SEQUENCE [LARGE SCALE GENOMIC DNA]</scope>
    <source>
        <strain evidence="5 6">TMQ2</strain>
    </source>
</reference>